<dbReference type="SUPFAM" id="SSF69065">
    <property type="entry name" value="RNase III domain-like"/>
    <property type="match status" value="1"/>
</dbReference>
<organism evidence="2 4">
    <name type="scientific">Rhizophagus clarus</name>
    <dbReference type="NCBI Taxonomy" id="94130"/>
    <lineage>
        <taxon>Eukaryota</taxon>
        <taxon>Fungi</taxon>
        <taxon>Fungi incertae sedis</taxon>
        <taxon>Mucoromycota</taxon>
        <taxon>Glomeromycotina</taxon>
        <taxon>Glomeromycetes</taxon>
        <taxon>Glomerales</taxon>
        <taxon>Glomeraceae</taxon>
        <taxon>Rhizophagus</taxon>
    </lineage>
</organism>
<dbReference type="EMBL" id="BLAL01000252">
    <property type="protein sequence ID" value="GES96735.1"/>
    <property type="molecule type" value="Genomic_DNA"/>
</dbReference>
<dbReference type="AlphaFoldDB" id="A0A2Z6RT00"/>
<dbReference type="EMBL" id="BEXD01004036">
    <property type="protein sequence ID" value="GBC05874.1"/>
    <property type="molecule type" value="Genomic_DNA"/>
</dbReference>
<name>A0A2Z6RT00_9GLOM</name>
<protein>
    <submittedName>
        <fullName evidence="3">Ribonuclease III</fullName>
    </submittedName>
</protein>
<accession>A0A2Z6RT00</accession>
<dbReference type="Gene3D" id="1.10.1520.10">
    <property type="entry name" value="Ribonuclease III domain"/>
    <property type="match status" value="1"/>
</dbReference>
<dbReference type="SMART" id="SM00535">
    <property type="entry name" value="RIBOc"/>
    <property type="match status" value="1"/>
</dbReference>
<dbReference type="InterPro" id="IPR000999">
    <property type="entry name" value="RNase_III_dom"/>
</dbReference>
<evidence type="ECO:0000259" key="1">
    <source>
        <dbReference type="PROSITE" id="PS50142"/>
    </source>
</evidence>
<dbReference type="InterPro" id="IPR036389">
    <property type="entry name" value="RNase_III_sf"/>
</dbReference>
<reference evidence="3" key="2">
    <citation type="submission" date="2019-10" db="EMBL/GenBank/DDBJ databases">
        <title>Conservation and host-specific expression of non-tandemly repeated heterogenous ribosome RNA gene in arbuscular mycorrhizal fungi.</title>
        <authorList>
            <person name="Maeda T."/>
            <person name="Kobayashi Y."/>
            <person name="Nakagawa T."/>
            <person name="Ezawa T."/>
            <person name="Yamaguchi K."/>
            <person name="Bino T."/>
            <person name="Nishimoto Y."/>
            <person name="Shigenobu S."/>
            <person name="Kawaguchi M."/>
        </authorList>
    </citation>
    <scope>NUCLEOTIDE SEQUENCE</scope>
    <source>
        <strain evidence="3">HR1</strain>
    </source>
</reference>
<comment type="caution">
    <text evidence="2">The sequence shown here is derived from an EMBL/GenBank/DDBJ whole genome shotgun (WGS) entry which is preliminary data.</text>
</comment>
<dbReference type="Pfam" id="PF14622">
    <property type="entry name" value="Ribonucleas_3_3"/>
    <property type="match status" value="1"/>
</dbReference>
<dbReference type="Proteomes" id="UP000615446">
    <property type="component" value="Unassembled WGS sequence"/>
</dbReference>
<dbReference type="GO" id="GO:0004525">
    <property type="term" value="F:ribonuclease III activity"/>
    <property type="evidence" value="ECO:0007669"/>
    <property type="project" value="InterPro"/>
</dbReference>
<sequence length="175" mass="20245">MSRITDILKRSLNFILNPQKQLFPLSSNVQKKLKLPPLKDETLRDEILTHPSVPLNNHHPYRRYCFYGDKAYNYFIARELYNRLPNASNAELSILTNKLISRSFLAEVATECGLDKLIKVAKNAPISTGILCENVEAHFAIYILNGMEDEMKRFASDIIDFYFEKETVQKKEETS</sequence>
<dbReference type="GO" id="GO:0006396">
    <property type="term" value="P:RNA processing"/>
    <property type="evidence" value="ECO:0007669"/>
    <property type="project" value="InterPro"/>
</dbReference>
<keyword evidence="4" id="KW-1185">Reference proteome</keyword>
<feature type="domain" description="RNase III" evidence="1">
    <location>
        <begin position="26"/>
        <end position="147"/>
    </location>
</feature>
<dbReference type="PROSITE" id="PS50142">
    <property type="entry name" value="RNASE_3_2"/>
    <property type="match status" value="1"/>
</dbReference>
<dbReference type="Proteomes" id="UP000247702">
    <property type="component" value="Unassembled WGS sequence"/>
</dbReference>
<gene>
    <name evidence="3" type="ORF">RCL2_002335400</name>
    <name evidence="2" type="ORF">RclHR1_06490009</name>
</gene>
<evidence type="ECO:0000313" key="3">
    <source>
        <dbReference type="EMBL" id="GES96735.1"/>
    </source>
</evidence>
<proteinExistence type="predicted"/>
<dbReference type="STRING" id="94130.A0A2Z6RT00"/>
<reference evidence="2 4" key="1">
    <citation type="submission" date="2017-11" db="EMBL/GenBank/DDBJ databases">
        <title>The genome of Rhizophagus clarus HR1 reveals common genetic basis of auxotrophy among arbuscular mycorrhizal fungi.</title>
        <authorList>
            <person name="Kobayashi Y."/>
        </authorList>
    </citation>
    <scope>NUCLEOTIDE SEQUENCE [LARGE SCALE GENOMIC DNA]</scope>
    <source>
        <strain evidence="2 4">HR1</strain>
    </source>
</reference>
<evidence type="ECO:0000313" key="2">
    <source>
        <dbReference type="EMBL" id="GBC05874.1"/>
    </source>
</evidence>
<evidence type="ECO:0000313" key="4">
    <source>
        <dbReference type="Proteomes" id="UP000247702"/>
    </source>
</evidence>
<dbReference type="OrthoDB" id="2361356at2759"/>